<name>A0A3N6Q3L8_BRACR</name>
<feature type="compositionally biased region" description="Basic residues" evidence="1">
    <location>
        <begin position="26"/>
        <end position="43"/>
    </location>
</feature>
<comment type="caution">
    <text evidence="2">The sequence shown here is derived from an EMBL/GenBank/DDBJ whole genome shotgun (WGS) entry which is preliminary data.</text>
</comment>
<dbReference type="EMBL" id="QGKX02000004">
    <property type="protein sequence ID" value="KAF3600837.1"/>
    <property type="molecule type" value="Genomic_DNA"/>
</dbReference>
<organism evidence="2 3">
    <name type="scientific">Brassica cretica</name>
    <name type="common">Mustard</name>
    <dbReference type="NCBI Taxonomy" id="69181"/>
    <lineage>
        <taxon>Eukaryota</taxon>
        <taxon>Viridiplantae</taxon>
        <taxon>Streptophyta</taxon>
        <taxon>Embryophyta</taxon>
        <taxon>Tracheophyta</taxon>
        <taxon>Spermatophyta</taxon>
        <taxon>Magnoliopsida</taxon>
        <taxon>eudicotyledons</taxon>
        <taxon>Gunneridae</taxon>
        <taxon>Pentapetalae</taxon>
        <taxon>rosids</taxon>
        <taxon>malvids</taxon>
        <taxon>Brassicales</taxon>
        <taxon>Brassicaceae</taxon>
        <taxon>Brassiceae</taxon>
        <taxon>Brassica</taxon>
    </lineage>
</organism>
<evidence type="ECO:0000313" key="3">
    <source>
        <dbReference type="Proteomes" id="UP000712600"/>
    </source>
</evidence>
<evidence type="ECO:0000256" key="1">
    <source>
        <dbReference type="SAM" id="MobiDB-lite"/>
    </source>
</evidence>
<sequence length="64" mass="7538">MVVEETSDQQRVIGAPVNKQLGHESRRTKRRRRRGWRGIRRRALAPPVSESLRRSGAWEKFRAN</sequence>
<gene>
    <name evidence="2" type="ORF">F2Q69_00037416</name>
</gene>
<evidence type="ECO:0000313" key="2">
    <source>
        <dbReference type="EMBL" id="KAF3600837.1"/>
    </source>
</evidence>
<protein>
    <submittedName>
        <fullName evidence="2">Uncharacterized protein</fullName>
    </submittedName>
</protein>
<feature type="region of interest" description="Disordered" evidence="1">
    <location>
        <begin position="1"/>
        <end position="64"/>
    </location>
</feature>
<proteinExistence type="predicted"/>
<reference evidence="2" key="1">
    <citation type="submission" date="2019-12" db="EMBL/GenBank/DDBJ databases">
        <title>Genome sequencing and annotation of Brassica cretica.</title>
        <authorList>
            <person name="Studholme D.J."/>
            <person name="Sarris P."/>
        </authorList>
    </citation>
    <scope>NUCLEOTIDE SEQUENCE</scope>
    <source>
        <strain evidence="2">PFS-109/04</strain>
        <tissue evidence="2">Leaf</tissue>
    </source>
</reference>
<dbReference type="Proteomes" id="UP000712600">
    <property type="component" value="Unassembled WGS sequence"/>
</dbReference>
<accession>A0A3N6Q3L8</accession>
<dbReference type="AlphaFoldDB" id="A0A3N6Q3L8"/>
<feature type="compositionally biased region" description="Basic and acidic residues" evidence="1">
    <location>
        <begin position="51"/>
        <end position="64"/>
    </location>
</feature>